<dbReference type="GO" id="GO:0005868">
    <property type="term" value="C:cytoplasmic dynein complex"/>
    <property type="evidence" value="ECO:0007669"/>
    <property type="project" value="InterPro"/>
</dbReference>
<feature type="domain" description="RRM" evidence="3">
    <location>
        <begin position="187"/>
        <end position="310"/>
    </location>
</feature>
<feature type="compositionally biased region" description="Basic and acidic residues" evidence="1">
    <location>
        <begin position="802"/>
        <end position="814"/>
    </location>
</feature>
<feature type="region of interest" description="Disordered" evidence="1">
    <location>
        <begin position="728"/>
        <end position="951"/>
    </location>
</feature>
<dbReference type="InterPro" id="IPR012677">
    <property type="entry name" value="Nucleotide-bd_a/b_plait_sf"/>
</dbReference>
<feature type="region of interest" description="Disordered" evidence="1">
    <location>
        <begin position="1"/>
        <end position="22"/>
    </location>
</feature>
<feature type="compositionally biased region" description="Basic and acidic residues" evidence="1">
    <location>
        <begin position="823"/>
        <end position="843"/>
    </location>
</feature>
<feature type="compositionally biased region" description="Basic and acidic residues" evidence="1">
    <location>
        <begin position="742"/>
        <end position="754"/>
    </location>
</feature>
<dbReference type="GO" id="GO:0042073">
    <property type="term" value="P:intraciliary transport"/>
    <property type="evidence" value="ECO:0007669"/>
    <property type="project" value="InterPro"/>
</dbReference>
<dbReference type="InterPro" id="IPR042505">
    <property type="entry name" value="DYNC2I1"/>
</dbReference>
<organism evidence="4 5">
    <name type="scientific">Anaeramoeba flamelloides</name>
    <dbReference type="NCBI Taxonomy" id="1746091"/>
    <lineage>
        <taxon>Eukaryota</taxon>
        <taxon>Metamonada</taxon>
        <taxon>Anaeramoebidae</taxon>
        <taxon>Anaeramoeba</taxon>
    </lineage>
</organism>
<dbReference type="PANTHER" id="PTHR16022:SF0">
    <property type="entry name" value="CYTOPLASMIC DYNEIN 2 INTERMEDIATE CHAIN 1"/>
    <property type="match status" value="1"/>
</dbReference>
<feature type="compositionally biased region" description="Basic and acidic residues" evidence="1">
    <location>
        <begin position="851"/>
        <end position="951"/>
    </location>
</feature>
<name>A0AAV7ZTV2_9EUKA</name>
<feature type="transmembrane region" description="Helical" evidence="2">
    <location>
        <begin position="347"/>
        <end position="369"/>
    </location>
</feature>
<feature type="transmembrane region" description="Helical" evidence="2">
    <location>
        <begin position="142"/>
        <end position="162"/>
    </location>
</feature>
<dbReference type="CDD" id="cd00590">
    <property type="entry name" value="RRM_SF"/>
    <property type="match status" value="1"/>
</dbReference>
<dbReference type="Gene3D" id="3.30.70.330">
    <property type="match status" value="1"/>
</dbReference>
<accession>A0AAV7ZTV2</accession>
<feature type="transmembrane region" description="Helical" evidence="2">
    <location>
        <begin position="97"/>
        <end position="120"/>
    </location>
</feature>
<evidence type="ECO:0000313" key="5">
    <source>
        <dbReference type="Proteomes" id="UP001146793"/>
    </source>
</evidence>
<dbReference type="SUPFAM" id="SSF54928">
    <property type="entry name" value="RNA-binding domain, RBD"/>
    <property type="match status" value="1"/>
</dbReference>
<protein>
    <submittedName>
        <fullName evidence="4">Retinitis pigmentosa gtpase regulator a-related</fullName>
    </submittedName>
</protein>
<dbReference type="InterPro" id="IPR035979">
    <property type="entry name" value="RBD_domain_sf"/>
</dbReference>
<reference evidence="4" key="1">
    <citation type="submission" date="2022-08" db="EMBL/GenBank/DDBJ databases">
        <title>Novel sulphate-reducing endosymbionts in the free-living metamonad Anaeramoeba.</title>
        <authorList>
            <person name="Jerlstrom-Hultqvist J."/>
            <person name="Cepicka I."/>
            <person name="Gallot-Lavallee L."/>
            <person name="Salas-Leiva D."/>
            <person name="Curtis B.A."/>
            <person name="Zahonova K."/>
            <person name="Pipaliya S."/>
            <person name="Dacks J."/>
            <person name="Roger A.J."/>
        </authorList>
    </citation>
    <scope>NUCLEOTIDE SEQUENCE</scope>
    <source>
        <strain evidence="4">Busselton2</strain>
    </source>
</reference>
<proteinExistence type="predicted"/>
<feature type="transmembrane region" description="Helical" evidence="2">
    <location>
        <begin position="449"/>
        <end position="471"/>
    </location>
</feature>
<dbReference type="GO" id="GO:0003723">
    <property type="term" value="F:RNA binding"/>
    <property type="evidence" value="ECO:0007669"/>
    <property type="project" value="InterPro"/>
</dbReference>
<keyword evidence="2" id="KW-1133">Transmembrane helix</keyword>
<comment type="caution">
    <text evidence="4">The sequence shown here is derived from an EMBL/GenBank/DDBJ whole genome shotgun (WGS) entry which is preliminary data.</text>
</comment>
<feature type="compositionally biased region" description="Acidic residues" evidence="1">
    <location>
        <begin position="755"/>
        <end position="767"/>
    </location>
</feature>
<feature type="compositionally biased region" description="Polar residues" evidence="1">
    <location>
        <begin position="731"/>
        <end position="740"/>
    </location>
</feature>
<feature type="transmembrane region" description="Helical" evidence="2">
    <location>
        <begin position="381"/>
        <end position="398"/>
    </location>
</feature>
<keyword evidence="2" id="KW-0472">Membrane</keyword>
<feature type="transmembrane region" description="Helical" evidence="2">
    <location>
        <begin position="596"/>
        <end position="624"/>
    </location>
</feature>
<evidence type="ECO:0000313" key="4">
    <source>
        <dbReference type="EMBL" id="KAJ3443823.1"/>
    </source>
</evidence>
<dbReference type="GO" id="GO:0045504">
    <property type="term" value="F:dynein heavy chain binding"/>
    <property type="evidence" value="ECO:0007669"/>
    <property type="project" value="InterPro"/>
</dbReference>
<keyword evidence="2" id="KW-0812">Transmembrane</keyword>
<feature type="compositionally biased region" description="Basic and acidic residues" evidence="1">
    <location>
        <begin position="768"/>
        <end position="793"/>
    </location>
</feature>
<evidence type="ECO:0000259" key="3">
    <source>
        <dbReference type="SMART" id="SM00360"/>
    </source>
</evidence>
<feature type="transmembrane region" description="Helical" evidence="2">
    <location>
        <begin position="557"/>
        <end position="584"/>
    </location>
</feature>
<feature type="transmembrane region" description="Helical" evidence="2">
    <location>
        <begin position="510"/>
        <end position="537"/>
    </location>
</feature>
<feature type="compositionally biased region" description="Basic and acidic residues" evidence="1">
    <location>
        <begin position="7"/>
        <end position="18"/>
    </location>
</feature>
<sequence length="951" mass="113114">MDQPLLNKEESSDLEKEQSQGSEEFVMNFEEAMKGYDLRDNVKTQKQYIREQANLHYISKLFHRFDKNRILHKIPFFRSSSLSKKEFGISLSFHFRWIIHIFCLFLGFSAFAIYMLTIFWKENKNVDFFKRFASSQSIFNNYYTYLIIELGFYVWVVIWSYLSRTSMYYQTAKAKSKKKTLNANDFTIEAKNLPSNISKQEIFEFFSQFGEIVYINRLLKNSKLLKTYSTYLQLKTQRNNLHPDTQYRDRKNLNVKILKCIKKLESYSNGKANLKTNKKMCFITYKRASDAYKCVNKLSRTGIQKCCSVMFCNVFFTHPMWKGNRFTVRRANDVRDYIPRNLNNSSFFIFVRGMILTGVSLPLIILSTYFTSVLKKTNHSYLSGVTIFVMNEIVYLIVDTVMKLRGDVRNTQNEAYRMRITLVIDGLSFYLPLLWNYRLTAFYSEVANIILVKSLLVAFASQIKIVLLPTIQNKIKQYLGRRSKNVSAMFNAYTPKELFLHRFYLNILRIVCYTIIFYTLYPLVAVICTISILINWWSHKYVILRQYKKPRIFSDEILFTAYTAISDMVVYHIIITEIFVINSLQNLKQKNYGWELLFTLLLFVVAFMAFFFLKISWTILLWLFDRQWVKRSQKNEKDYNQYAFGDAYHFVNPLESMDLIQDLNNWKNFLLNDNRIDPIQNSIELNNDDVDEMSINSNVNDDDNDNDNGNDLLSSDIDELDIRNTKKKTFQHQTFENNYEFNDEKGKEGEREEKEREEEEEEEEEGKESEKEKEQEKENIQEKNYSKVEKKNENIAQINSIKNDRDEISLNGDEKEPEEEESGHEREKEKEKENTKERVKKENILQINSTKNDRDGISLNKDEKKPEEEFEEEKKKEKEKEKEKEKRNDKKEREKIDSGSEKEDFNKDEKEKEGERINEMIKKTENIEQIHSTDNDKGEIKLNKGENQENN</sequence>
<dbReference type="InterPro" id="IPR000504">
    <property type="entry name" value="RRM_dom"/>
</dbReference>
<dbReference type="EMBL" id="JANTQA010000023">
    <property type="protein sequence ID" value="KAJ3443823.1"/>
    <property type="molecule type" value="Genomic_DNA"/>
</dbReference>
<feature type="transmembrane region" description="Helical" evidence="2">
    <location>
        <begin position="419"/>
        <end position="437"/>
    </location>
</feature>
<dbReference type="GO" id="GO:0045503">
    <property type="term" value="F:dynein light chain binding"/>
    <property type="evidence" value="ECO:0007669"/>
    <property type="project" value="InterPro"/>
</dbReference>
<evidence type="ECO:0000256" key="2">
    <source>
        <dbReference type="SAM" id="Phobius"/>
    </source>
</evidence>
<feature type="region of interest" description="Disordered" evidence="1">
    <location>
        <begin position="694"/>
        <end position="715"/>
    </location>
</feature>
<dbReference type="GO" id="GO:0005929">
    <property type="term" value="C:cilium"/>
    <property type="evidence" value="ECO:0007669"/>
    <property type="project" value="GOC"/>
</dbReference>
<evidence type="ECO:0000256" key="1">
    <source>
        <dbReference type="SAM" id="MobiDB-lite"/>
    </source>
</evidence>
<dbReference type="AlphaFoldDB" id="A0AAV7ZTV2"/>
<dbReference type="PANTHER" id="PTHR16022">
    <property type="entry name" value="WD REPEAT DOMAIN 60"/>
    <property type="match status" value="1"/>
</dbReference>
<dbReference type="Proteomes" id="UP001146793">
    <property type="component" value="Unassembled WGS sequence"/>
</dbReference>
<gene>
    <name evidence="4" type="ORF">M0812_09667</name>
</gene>
<dbReference type="SMART" id="SM00360">
    <property type="entry name" value="RRM"/>
    <property type="match status" value="1"/>
</dbReference>
<dbReference type="Pfam" id="PF00076">
    <property type="entry name" value="RRM_1"/>
    <property type="match status" value="1"/>
</dbReference>